<dbReference type="GeneID" id="25902702"/>
<dbReference type="SUPFAM" id="SSF52833">
    <property type="entry name" value="Thioredoxin-like"/>
    <property type="match status" value="1"/>
</dbReference>
<comment type="similarity">
    <text evidence="1">Belongs to the phosducin family.</text>
</comment>
<evidence type="ECO:0000256" key="2">
    <source>
        <dbReference type="SAM" id="MobiDB-lite"/>
    </source>
</evidence>
<evidence type="ECO:0000256" key="1">
    <source>
        <dbReference type="ARBA" id="ARBA00009686"/>
    </source>
</evidence>
<evidence type="ECO:0000313" key="4">
    <source>
        <dbReference type="EMBL" id="KNC85625.1"/>
    </source>
</evidence>
<feature type="domain" description="Phosducin" evidence="3">
    <location>
        <begin position="1"/>
        <end position="150"/>
    </location>
</feature>
<protein>
    <recommendedName>
        <fullName evidence="3">Phosducin domain-containing protein</fullName>
    </recommendedName>
</protein>
<dbReference type="EMBL" id="KQ241692">
    <property type="protein sequence ID" value="KNC85625.1"/>
    <property type="molecule type" value="Genomic_DNA"/>
</dbReference>
<dbReference type="GO" id="GO:0006457">
    <property type="term" value="P:protein folding"/>
    <property type="evidence" value="ECO:0007669"/>
    <property type="project" value="TreeGrafter"/>
</dbReference>
<accession>A0A0L0G9G0</accession>
<dbReference type="GO" id="GO:0005737">
    <property type="term" value="C:cytoplasm"/>
    <property type="evidence" value="ECO:0007669"/>
    <property type="project" value="TreeGrafter"/>
</dbReference>
<evidence type="ECO:0000313" key="5">
    <source>
        <dbReference type="Proteomes" id="UP000054560"/>
    </source>
</evidence>
<proteinExistence type="inferred from homology"/>
<dbReference type="InterPro" id="IPR036249">
    <property type="entry name" value="Thioredoxin-like_sf"/>
</dbReference>
<keyword evidence="5" id="KW-1185">Reference proteome</keyword>
<gene>
    <name evidence="4" type="ORF">SARC_02198</name>
</gene>
<dbReference type="Gene3D" id="3.40.30.10">
    <property type="entry name" value="Glutaredoxin"/>
    <property type="match status" value="1"/>
</dbReference>
<dbReference type="Proteomes" id="UP000054560">
    <property type="component" value="Unassembled WGS sequence"/>
</dbReference>
<sequence length="196" mass="22211">MDLEELDEFEDELDDEQIVHAYRRQRLEEMKAKLSKEIYGEVIEISKPDWKKQVNEAGEKIWVVVHLYQNGIEASKVVSGCVEALAKKHKATKFVKILSTRCIENYPDRNLPTLFVYRDGELKGQVVGRSSFGTGDVTVTGVEEKLSKIGAFGAEHRFETATQVPNFEVKRSKGLVGQGRKERDSESDGSNSDDDW</sequence>
<organism evidence="4 5">
    <name type="scientific">Sphaeroforma arctica JP610</name>
    <dbReference type="NCBI Taxonomy" id="667725"/>
    <lineage>
        <taxon>Eukaryota</taxon>
        <taxon>Ichthyosporea</taxon>
        <taxon>Ichthyophonida</taxon>
        <taxon>Sphaeroforma</taxon>
    </lineage>
</organism>
<dbReference type="InterPro" id="IPR024253">
    <property type="entry name" value="Phosducin_thioredoxin-like_dom"/>
</dbReference>
<dbReference type="AlphaFoldDB" id="A0A0L0G9G0"/>
<dbReference type="eggNOG" id="KOG3170">
    <property type="taxonomic scope" value="Eukaryota"/>
</dbReference>
<dbReference type="PANTHER" id="PTHR45809">
    <property type="entry name" value="VIRAL IAP-ASSOCIATED FACTOR HOMOLOG"/>
    <property type="match status" value="1"/>
</dbReference>
<feature type="region of interest" description="Disordered" evidence="2">
    <location>
        <begin position="169"/>
        <end position="196"/>
    </location>
</feature>
<dbReference type="OrthoDB" id="45518at2759"/>
<dbReference type="STRING" id="667725.A0A0L0G9G0"/>
<dbReference type="PANTHER" id="PTHR45809:SF3">
    <property type="entry name" value="VIRAL IAP-ASSOCIATED FACTOR HOMOLOG"/>
    <property type="match status" value="1"/>
</dbReference>
<reference evidence="4 5" key="1">
    <citation type="submission" date="2011-02" db="EMBL/GenBank/DDBJ databases">
        <title>The Genome Sequence of Sphaeroforma arctica JP610.</title>
        <authorList>
            <consortium name="The Broad Institute Genome Sequencing Platform"/>
            <person name="Russ C."/>
            <person name="Cuomo C."/>
            <person name="Young S.K."/>
            <person name="Zeng Q."/>
            <person name="Gargeya S."/>
            <person name="Alvarado L."/>
            <person name="Berlin A."/>
            <person name="Chapman S.B."/>
            <person name="Chen Z."/>
            <person name="Freedman E."/>
            <person name="Gellesch M."/>
            <person name="Goldberg J."/>
            <person name="Griggs A."/>
            <person name="Gujja S."/>
            <person name="Heilman E."/>
            <person name="Heiman D."/>
            <person name="Howarth C."/>
            <person name="Mehta T."/>
            <person name="Neiman D."/>
            <person name="Pearson M."/>
            <person name="Roberts A."/>
            <person name="Saif S."/>
            <person name="Shea T."/>
            <person name="Shenoy N."/>
            <person name="Sisk P."/>
            <person name="Stolte C."/>
            <person name="Sykes S."/>
            <person name="White J."/>
            <person name="Yandava C."/>
            <person name="Burger G."/>
            <person name="Gray M.W."/>
            <person name="Holland P.W.H."/>
            <person name="King N."/>
            <person name="Lang F.B.F."/>
            <person name="Roger A.J."/>
            <person name="Ruiz-Trillo I."/>
            <person name="Haas B."/>
            <person name="Nusbaum C."/>
            <person name="Birren B."/>
        </authorList>
    </citation>
    <scope>NUCLEOTIDE SEQUENCE [LARGE SCALE GENOMIC DNA]</scope>
    <source>
        <strain evidence="4 5">JP610</strain>
    </source>
</reference>
<dbReference type="Pfam" id="PF02114">
    <property type="entry name" value="Phosducin"/>
    <property type="match status" value="1"/>
</dbReference>
<dbReference type="InterPro" id="IPR051498">
    <property type="entry name" value="Phosducin-like_chap/apop_reg"/>
</dbReference>
<name>A0A0L0G9G0_9EUKA</name>
<dbReference type="RefSeq" id="XP_014159527.1">
    <property type="nucleotide sequence ID" value="XM_014304052.1"/>
</dbReference>
<feature type="compositionally biased region" description="Acidic residues" evidence="2">
    <location>
        <begin position="187"/>
        <end position="196"/>
    </location>
</feature>
<evidence type="ECO:0000259" key="3">
    <source>
        <dbReference type="Pfam" id="PF02114"/>
    </source>
</evidence>